<comment type="caution">
    <text evidence="1">The sequence shown here is derived from an EMBL/GenBank/DDBJ whole genome shotgun (WGS) entry which is preliminary data.</text>
</comment>
<feature type="non-terminal residue" evidence="1">
    <location>
        <position position="1"/>
    </location>
</feature>
<gene>
    <name evidence="1" type="ORF">GPM918_LOCUS43534</name>
    <name evidence="2" type="ORF">SRO942_LOCUS45052</name>
</gene>
<evidence type="ECO:0000313" key="1">
    <source>
        <dbReference type="EMBL" id="CAF1617697.1"/>
    </source>
</evidence>
<organism evidence="1 3">
    <name type="scientific">Didymodactylos carnosus</name>
    <dbReference type="NCBI Taxonomy" id="1234261"/>
    <lineage>
        <taxon>Eukaryota</taxon>
        <taxon>Metazoa</taxon>
        <taxon>Spiralia</taxon>
        <taxon>Gnathifera</taxon>
        <taxon>Rotifera</taxon>
        <taxon>Eurotatoria</taxon>
        <taxon>Bdelloidea</taxon>
        <taxon>Philodinida</taxon>
        <taxon>Philodinidae</taxon>
        <taxon>Didymodactylos</taxon>
    </lineage>
</organism>
<name>A0A816C1W2_9BILA</name>
<proteinExistence type="predicted"/>
<evidence type="ECO:0000313" key="2">
    <source>
        <dbReference type="EMBL" id="CAF4505657.1"/>
    </source>
</evidence>
<evidence type="ECO:0000313" key="3">
    <source>
        <dbReference type="Proteomes" id="UP000663829"/>
    </source>
</evidence>
<reference evidence="1" key="1">
    <citation type="submission" date="2021-02" db="EMBL/GenBank/DDBJ databases">
        <authorList>
            <person name="Nowell W R."/>
        </authorList>
    </citation>
    <scope>NUCLEOTIDE SEQUENCE</scope>
</reference>
<dbReference type="AlphaFoldDB" id="A0A816C1W2"/>
<dbReference type="Proteomes" id="UP000681722">
    <property type="component" value="Unassembled WGS sequence"/>
</dbReference>
<protein>
    <submittedName>
        <fullName evidence="1">Uncharacterized protein</fullName>
    </submittedName>
</protein>
<accession>A0A816C1W2</accession>
<keyword evidence="3" id="KW-1185">Reference proteome</keyword>
<dbReference type="EMBL" id="CAJOBC010106828">
    <property type="protein sequence ID" value="CAF4505657.1"/>
    <property type="molecule type" value="Genomic_DNA"/>
</dbReference>
<dbReference type="OrthoDB" id="10007484at2759"/>
<sequence length="50" mass="5488">MGRYGSVLVGVDHITSKDPPLLAACLKTPAPCLHNVRQLFKKDVINLTEQ</sequence>
<dbReference type="Proteomes" id="UP000663829">
    <property type="component" value="Unassembled WGS sequence"/>
</dbReference>
<dbReference type="EMBL" id="CAJNOQ010039801">
    <property type="protein sequence ID" value="CAF1617697.1"/>
    <property type="molecule type" value="Genomic_DNA"/>
</dbReference>